<sequence length="433" mass="48381">MLSIKKIKELRDQFISPSLSVSYKDPLHIVKGKGQYLYDRNGKKYLDAINNISHVGHCHPEVTKALYEQSKTLNTNTRYLHENIVIYAQELISTLPSHLQACFFTNSGSESNDLALRLARNYTNSNHTIVIEGAYHGHTAATIEVSPYKYDGPGGNSAEKFIHQIPMPDAYRGSYRKNSAEIAEYYIKHVQSILDLLKNKDEQISAFISESILGCGGQIFFPEGFLALANKIVKKVGGICIADEVQVGFGRVGSHFWGFESENTVPDIITMGKSMGNGHPLSAVVTTKEIAQKFNNGMEYFNSFGGNPVSCAVGRTVLEIIEKEKLQKNAYLIGKYLIKELNDLKMRHNLIGDVRGRGLFLGIELIRDHEKMIPASSEADQIVNDMKDRGILISTDGPDHNVIKIKPPMVFTKDNADQLLDTLDQLLIEKKYN</sequence>
<dbReference type="InterPro" id="IPR005814">
    <property type="entry name" value="Aminotrans_3"/>
</dbReference>
<comment type="similarity">
    <text evidence="1">Belongs to the class-III pyridoxal-phosphate-dependent aminotransferase family.</text>
</comment>
<dbReference type="SUPFAM" id="SSF53383">
    <property type="entry name" value="PLP-dependent transferases"/>
    <property type="match status" value="1"/>
</dbReference>
<dbReference type="PANTHER" id="PTHR45688:SF13">
    <property type="entry name" value="ALANINE--GLYOXYLATE AMINOTRANSFERASE 2-LIKE"/>
    <property type="match status" value="1"/>
</dbReference>
<organism evidence="3">
    <name type="scientific">marine metagenome</name>
    <dbReference type="NCBI Taxonomy" id="408172"/>
    <lineage>
        <taxon>unclassified sequences</taxon>
        <taxon>metagenomes</taxon>
        <taxon>ecological metagenomes</taxon>
    </lineage>
</organism>
<dbReference type="EMBL" id="UINC01001837">
    <property type="protein sequence ID" value="SUZ89738.1"/>
    <property type="molecule type" value="Genomic_DNA"/>
</dbReference>
<accession>A0A381RFL0</accession>
<dbReference type="InterPro" id="IPR015421">
    <property type="entry name" value="PyrdxlP-dep_Trfase_major"/>
</dbReference>
<protein>
    <recommendedName>
        <fullName evidence="4">Aspartate aminotransferase family protein</fullName>
    </recommendedName>
</protein>
<evidence type="ECO:0008006" key="4">
    <source>
        <dbReference type="Google" id="ProtNLM"/>
    </source>
</evidence>
<gene>
    <name evidence="3" type="ORF">METZ01_LOCUS42592</name>
</gene>
<dbReference type="GO" id="GO:0005739">
    <property type="term" value="C:mitochondrion"/>
    <property type="evidence" value="ECO:0007669"/>
    <property type="project" value="TreeGrafter"/>
</dbReference>
<dbReference type="CDD" id="cd00610">
    <property type="entry name" value="OAT_like"/>
    <property type="match status" value="1"/>
</dbReference>
<dbReference type="GO" id="GO:0008483">
    <property type="term" value="F:transaminase activity"/>
    <property type="evidence" value="ECO:0007669"/>
    <property type="project" value="InterPro"/>
</dbReference>
<evidence type="ECO:0000256" key="2">
    <source>
        <dbReference type="ARBA" id="ARBA00022898"/>
    </source>
</evidence>
<dbReference type="PROSITE" id="PS00600">
    <property type="entry name" value="AA_TRANSFER_CLASS_3"/>
    <property type="match status" value="1"/>
</dbReference>
<dbReference type="InterPro" id="IPR049704">
    <property type="entry name" value="Aminotrans_3_PPA_site"/>
</dbReference>
<dbReference type="InterPro" id="IPR015422">
    <property type="entry name" value="PyrdxlP-dep_Trfase_small"/>
</dbReference>
<evidence type="ECO:0000256" key="1">
    <source>
        <dbReference type="ARBA" id="ARBA00008954"/>
    </source>
</evidence>
<reference evidence="3" key="1">
    <citation type="submission" date="2018-05" db="EMBL/GenBank/DDBJ databases">
        <authorList>
            <person name="Lanie J.A."/>
            <person name="Ng W.-L."/>
            <person name="Kazmierczak K.M."/>
            <person name="Andrzejewski T.M."/>
            <person name="Davidsen T.M."/>
            <person name="Wayne K.J."/>
            <person name="Tettelin H."/>
            <person name="Glass J.I."/>
            <person name="Rusch D."/>
            <person name="Podicherti R."/>
            <person name="Tsui H.-C.T."/>
            <person name="Winkler M.E."/>
        </authorList>
    </citation>
    <scope>NUCLEOTIDE SEQUENCE</scope>
</reference>
<name>A0A381RFL0_9ZZZZ</name>
<dbReference type="GO" id="GO:0030170">
    <property type="term" value="F:pyridoxal phosphate binding"/>
    <property type="evidence" value="ECO:0007669"/>
    <property type="project" value="InterPro"/>
</dbReference>
<proteinExistence type="inferred from homology"/>
<evidence type="ECO:0000313" key="3">
    <source>
        <dbReference type="EMBL" id="SUZ89738.1"/>
    </source>
</evidence>
<keyword evidence="2" id="KW-0663">Pyridoxal phosphate</keyword>
<dbReference type="PANTHER" id="PTHR45688">
    <property type="match status" value="1"/>
</dbReference>
<dbReference type="InterPro" id="IPR015424">
    <property type="entry name" value="PyrdxlP-dep_Trfase"/>
</dbReference>
<dbReference type="AlphaFoldDB" id="A0A381RFL0"/>
<dbReference type="Pfam" id="PF00202">
    <property type="entry name" value="Aminotran_3"/>
    <property type="match status" value="1"/>
</dbReference>
<dbReference type="PIRSF" id="PIRSF000521">
    <property type="entry name" value="Transaminase_4ab_Lys_Orn"/>
    <property type="match status" value="1"/>
</dbReference>
<dbReference type="Gene3D" id="3.90.1150.10">
    <property type="entry name" value="Aspartate Aminotransferase, domain 1"/>
    <property type="match status" value="1"/>
</dbReference>
<dbReference type="Gene3D" id="3.40.640.10">
    <property type="entry name" value="Type I PLP-dependent aspartate aminotransferase-like (Major domain)"/>
    <property type="match status" value="1"/>
</dbReference>